<dbReference type="PANTHER" id="PTHR23539:SF1">
    <property type="entry name" value="MAJOR FACILITATOR SUPERFAMILY (MFS) PROFILE DOMAIN-CONTAINING PROTEIN"/>
    <property type="match status" value="1"/>
</dbReference>
<feature type="transmembrane region" description="Helical" evidence="5">
    <location>
        <begin position="250"/>
        <end position="272"/>
    </location>
</feature>
<dbReference type="InterPro" id="IPR020846">
    <property type="entry name" value="MFS_dom"/>
</dbReference>
<keyword evidence="4 5" id="KW-0472">Membrane</keyword>
<dbReference type="PANTHER" id="PTHR23539">
    <property type="entry name" value="MFS TRANSPORTER"/>
    <property type="match status" value="1"/>
</dbReference>
<keyword evidence="8" id="KW-1185">Reference proteome</keyword>
<accession>A0ABZ0MXP7</accession>
<evidence type="ECO:0000256" key="3">
    <source>
        <dbReference type="ARBA" id="ARBA00022989"/>
    </source>
</evidence>
<protein>
    <submittedName>
        <fullName evidence="7">MFS transporter</fullName>
    </submittedName>
</protein>
<dbReference type="PROSITE" id="PS50850">
    <property type="entry name" value="MFS"/>
    <property type="match status" value="1"/>
</dbReference>
<feature type="transmembrane region" description="Helical" evidence="5">
    <location>
        <begin position="41"/>
        <end position="63"/>
    </location>
</feature>
<feature type="transmembrane region" description="Helical" evidence="5">
    <location>
        <begin position="101"/>
        <end position="124"/>
    </location>
</feature>
<evidence type="ECO:0000256" key="5">
    <source>
        <dbReference type="SAM" id="Phobius"/>
    </source>
</evidence>
<feature type="transmembrane region" description="Helical" evidence="5">
    <location>
        <begin position="72"/>
        <end position="95"/>
    </location>
</feature>
<evidence type="ECO:0000256" key="1">
    <source>
        <dbReference type="ARBA" id="ARBA00022475"/>
    </source>
</evidence>
<dbReference type="SUPFAM" id="SSF103473">
    <property type="entry name" value="MFS general substrate transporter"/>
    <property type="match status" value="1"/>
</dbReference>
<feature type="transmembrane region" description="Helical" evidence="5">
    <location>
        <begin position="162"/>
        <end position="180"/>
    </location>
</feature>
<proteinExistence type="predicted"/>
<dbReference type="InterPro" id="IPR011701">
    <property type="entry name" value="MFS"/>
</dbReference>
<evidence type="ECO:0000313" key="8">
    <source>
        <dbReference type="Proteomes" id="UP001302368"/>
    </source>
</evidence>
<dbReference type="Gene3D" id="1.20.1250.20">
    <property type="entry name" value="MFS general substrate transporter like domains"/>
    <property type="match status" value="2"/>
</dbReference>
<evidence type="ECO:0000259" key="6">
    <source>
        <dbReference type="PROSITE" id="PS50850"/>
    </source>
</evidence>
<sequence>MPLRSLQALCLVNFFMADVRDGLGPFLGIFLTEHHWQADNIGWMMTAGGLAGLVATMPSGLVADATRHKRGILVACCLLITAATLLLWAFPTLFVVGFSQLVTGVSAAFIAPLLMGITLGLTGSSGFNHQMGRNEAFNHGGNMSAAMLAGILVWYFGTDAVFILMTGMALCATFAVFAIRNNDIDNRAARGLGHNEDPAVVPRLSAIITHPALIATGVTLMLFHLANAALLPMLSMRVASAPGGEMSAGVYAAATVIISQLVMIPVALFAAARAGKYGYPLLITAALLVLPLRAALACVSAGPLFMIPVQILDGVAAGLLGVAVPGYIVKLLEGSGHTNAGQSFIMLLQGVGAAFSPAMTGTIAAKYSYSVAFAVLGAIALLALVIWWLRRLFSGFAKRGSMIDGRLKKRGGG</sequence>
<keyword evidence="1" id="KW-1003">Cell membrane</keyword>
<evidence type="ECO:0000256" key="4">
    <source>
        <dbReference type="ARBA" id="ARBA00023136"/>
    </source>
</evidence>
<organism evidence="7 8">
    <name type="scientific">Kosakonia sacchari</name>
    <dbReference type="NCBI Taxonomy" id="1158459"/>
    <lineage>
        <taxon>Bacteria</taxon>
        <taxon>Pseudomonadati</taxon>
        <taxon>Pseudomonadota</taxon>
        <taxon>Gammaproteobacteria</taxon>
        <taxon>Enterobacterales</taxon>
        <taxon>Enterobacteriaceae</taxon>
        <taxon>Kosakonia</taxon>
    </lineage>
</organism>
<dbReference type="RefSeq" id="WP_305737584.1">
    <property type="nucleotide sequence ID" value="NZ_CP137744.1"/>
</dbReference>
<feature type="transmembrane region" description="Helical" evidence="5">
    <location>
        <begin position="136"/>
        <end position="156"/>
    </location>
</feature>
<feature type="domain" description="Major facilitator superfamily (MFS) profile" evidence="6">
    <location>
        <begin position="1"/>
        <end position="395"/>
    </location>
</feature>
<dbReference type="Proteomes" id="UP001302368">
    <property type="component" value="Chromosome"/>
</dbReference>
<keyword evidence="3 5" id="KW-1133">Transmembrane helix</keyword>
<feature type="transmembrane region" description="Helical" evidence="5">
    <location>
        <begin position="371"/>
        <end position="389"/>
    </location>
</feature>
<evidence type="ECO:0000256" key="2">
    <source>
        <dbReference type="ARBA" id="ARBA00022692"/>
    </source>
</evidence>
<evidence type="ECO:0000313" key="7">
    <source>
        <dbReference type="EMBL" id="WOZ79747.1"/>
    </source>
</evidence>
<gene>
    <name evidence="7" type="ORF">Q8Y70_10150</name>
</gene>
<keyword evidence="2 5" id="KW-0812">Transmembrane</keyword>
<feature type="transmembrane region" description="Helical" evidence="5">
    <location>
        <begin position="344"/>
        <end position="365"/>
    </location>
</feature>
<dbReference type="Pfam" id="PF07690">
    <property type="entry name" value="MFS_1"/>
    <property type="match status" value="1"/>
</dbReference>
<feature type="transmembrane region" description="Helical" evidence="5">
    <location>
        <begin position="279"/>
        <end position="305"/>
    </location>
</feature>
<name>A0ABZ0MXP7_9ENTR</name>
<feature type="transmembrane region" description="Helical" evidence="5">
    <location>
        <begin position="212"/>
        <end position="230"/>
    </location>
</feature>
<feature type="transmembrane region" description="Helical" evidence="5">
    <location>
        <begin position="311"/>
        <end position="332"/>
    </location>
</feature>
<dbReference type="EMBL" id="CP137744">
    <property type="protein sequence ID" value="WOZ79747.1"/>
    <property type="molecule type" value="Genomic_DNA"/>
</dbReference>
<dbReference type="InterPro" id="IPR036259">
    <property type="entry name" value="MFS_trans_sf"/>
</dbReference>
<reference evidence="7 8" key="1">
    <citation type="submission" date="2023-10" db="EMBL/GenBank/DDBJ databases">
        <title>Genome sequencing of the isolated polysaccharide-producing bacterium Kosakonia sacchari KS2022.</title>
        <authorList>
            <person name="Yi X."/>
        </authorList>
    </citation>
    <scope>NUCLEOTIDE SEQUENCE [LARGE SCALE GENOMIC DNA]</scope>
    <source>
        <strain evidence="7 8">KS2022</strain>
    </source>
</reference>